<name>A0A2V1DUN2_9PLEO</name>
<dbReference type="EMBL" id="KZ805354">
    <property type="protein sequence ID" value="PVI01652.1"/>
    <property type="molecule type" value="Genomic_DNA"/>
</dbReference>
<keyword evidence="3" id="KW-1185">Reference proteome</keyword>
<sequence>MFTVREHVISCQNIRGYAHGTKSNTIPLKLAVKEYIPTNEATPTDGTTPVTIIAAHANGISKEAYEPMFEELGKFLKGKLKAIWFADCAHQGASGILNEGLLGDDPNWFDHSRDLLALVNEFRDRIQPPIIGVAHSMGCAQLVQLSIIHPRLFQSLILIDPVIRGKIPPGPNAAMMTTMRPDLWNSLEEAKADFRRNKFYKSWDPRALDKYLEYGLRSTPTFVYPNAPTGSVTLATTKHQEAWSYVRSVFPQCPPEDQLDDQERFIAGDMPVELAQYQFHRAEALVALEALSSLQPSITWIFGGKSYINSRADREDLLKRTGSASRGSGGVQSIIVEGAGHMLPLEKVSQTANLVGAQIEAGLDKYKKEVEFWKTYDSGKSDETKAVVSEKWKKAVRQKPDTKRQLATTTASKL</sequence>
<dbReference type="SUPFAM" id="SSF53474">
    <property type="entry name" value="alpha/beta-Hydrolases"/>
    <property type="match status" value="1"/>
</dbReference>
<evidence type="ECO:0000313" key="2">
    <source>
        <dbReference type="EMBL" id="PVI01652.1"/>
    </source>
</evidence>
<dbReference type="InterPro" id="IPR000073">
    <property type="entry name" value="AB_hydrolase_1"/>
</dbReference>
<dbReference type="Pfam" id="PF12697">
    <property type="entry name" value="Abhydrolase_6"/>
    <property type="match status" value="1"/>
</dbReference>
<evidence type="ECO:0000313" key="3">
    <source>
        <dbReference type="Proteomes" id="UP000244855"/>
    </source>
</evidence>
<keyword evidence="2" id="KW-0378">Hydrolase</keyword>
<evidence type="ECO:0000259" key="1">
    <source>
        <dbReference type="Pfam" id="PF12697"/>
    </source>
</evidence>
<dbReference type="InterPro" id="IPR029058">
    <property type="entry name" value="AB_hydrolase_fold"/>
</dbReference>
<dbReference type="STRING" id="97972.A0A2V1DUN2"/>
<reference evidence="2 3" key="1">
    <citation type="journal article" date="2018" name="Sci. Rep.">
        <title>Comparative genomics provides insights into the lifestyle and reveals functional heterogeneity of dark septate endophytic fungi.</title>
        <authorList>
            <person name="Knapp D.G."/>
            <person name="Nemeth J.B."/>
            <person name="Barry K."/>
            <person name="Hainaut M."/>
            <person name="Henrissat B."/>
            <person name="Johnson J."/>
            <person name="Kuo A."/>
            <person name="Lim J.H.P."/>
            <person name="Lipzen A."/>
            <person name="Nolan M."/>
            <person name="Ohm R.A."/>
            <person name="Tamas L."/>
            <person name="Grigoriev I.V."/>
            <person name="Spatafora J.W."/>
            <person name="Nagy L.G."/>
            <person name="Kovacs G.M."/>
        </authorList>
    </citation>
    <scope>NUCLEOTIDE SEQUENCE [LARGE SCALE GENOMIC DNA]</scope>
    <source>
        <strain evidence="2 3">DSE2036</strain>
    </source>
</reference>
<accession>A0A2V1DUN2</accession>
<dbReference type="Gene3D" id="3.40.50.1820">
    <property type="entry name" value="alpha/beta hydrolase"/>
    <property type="match status" value="1"/>
</dbReference>
<gene>
    <name evidence="2" type="ORF">DM02DRAFT_561033</name>
</gene>
<dbReference type="Proteomes" id="UP000244855">
    <property type="component" value="Unassembled WGS sequence"/>
</dbReference>
<proteinExistence type="predicted"/>
<feature type="domain" description="AB hydrolase-1" evidence="1">
    <location>
        <begin position="55"/>
        <end position="346"/>
    </location>
</feature>
<dbReference type="GO" id="GO:0016787">
    <property type="term" value="F:hydrolase activity"/>
    <property type="evidence" value="ECO:0007669"/>
    <property type="project" value="UniProtKB-KW"/>
</dbReference>
<protein>
    <submittedName>
        <fullName evidence="2">Alpha/beta-hydrolase</fullName>
    </submittedName>
</protein>
<dbReference type="OrthoDB" id="94039at2759"/>
<dbReference type="AlphaFoldDB" id="A0A2V1DUN2"/>
<organism evidence="2 3">
    <name type="scientific">Periconia macrospinosa</name>
    <dbReference type="NCBI Taxonomy" id="97972"/>
    <lineage>
        <taxon>Eukaryota</taxon>
        <taxon>Fungi</taxon>
        <taxon>Dikarya</taxon>
        <taxon>Ascomycota</taxon>
        <taxon>Pezizomycotina</taxon>
        <taxon>Dothideomycetes</taxon>
        <taxon>Pleosporomycetidae</taxon>
        <taxon>Pleosporales</taxon>
        <taxon>Massarineae</taxon>
        <taxon>Periconiaceae</taxon>
        <taxon>Periconia</taxon>
    </lineage>
</organism>